<dbReference type="AlphaFoldDB" id="A0AAX6GQG2"/>
<gene>
    <name evidence="2" type="ORF">M6B38_352800</name>
</gene>
<feature type="compositionally biased region" description="Basic and acidic residues" evidence="1">
    <location>
        <begin position="1"/>
        <end position="13"/>
    </location>
</feature>
<evidence type="ECO:0000313" key="3">
    <source>
        <dbReference type="Proteomes" id="UP001140949"/>
    </source>
</evidence>
<reference evidence="2" key="2">
    <citation type="submission" date="2023-04" db="EMBL/GenBank/DDBJ databases">
        <authorList>
            <person name="Bruccoleri R.E."/>
            <person name="Oakeley E.J."/>
            <person name="Faust A.-M."/>
            <person name="Dessus-Babus S."/>
            <person name="Altorfer M."/>
            <person name="Burckhardt D."/>
            <person name="Oertli M."/>
            <person name="Naumann U."/>
            <person name="Petersen F."/>
            <person name="Wong J."/>
        </authorList>
    </citation>
    <scope>NUCLEOTIDE SEQUENCE</scope>
    <source>
        <strain evidence="2">GSM-AAB239-AS_SAM_17_03QT</strain>
        <tissue evidence="2">Leaf</tissue>
    </source>
</reference>
<proteinExistence type="predicted"/>
<name>A0AAX6GQG2_IRIPA</name>
<evidence type="ECO:0000256" key="1">
    <source>
        <dbReference type="SAM" id="MobiDB-lite"/>
    </source>
</evidence>
<comment type="caution">
    <text evidence="2">The sequence shown here is derived from an EMBL/GenBank/DDBJ whole genome shotgun (WGS) entry which is preliminary data.</text>
</comment>
<evidence type="ECO:0000313" key="2">
    <source>
        <dbReference type="EMBL" id="KAJ6830555.1"/>
    </source>
</evidence>
<dbReference type="EMBL" id="JANAVB010017399">
    <property type="protein sequence ID" value="KAJ6830555.1"/>
    <property type="molecule type" value="Genomic_DNA"/>
</dbReference>
<feature type="compositionally biased region" description="Low complexity" evidence="1">
    <location>
        <begin position="37"/>
        <end position="46"/>
    </location>
</feature>
<feature type="region of interest" description="Disordered" evidence="1">
    <location>
        <begin position="1"/>
        <end position="79"/>
    </location>
</feature>
<sequence>MPEAKERKCEVHLSPHSIFPSVPKQPHALSLHQSQGHLPSSSSPILHPLPNPTSPLLSFPLPSHSHTQPTATIRGSPNPKLLLPLSSARKPSFRFILQHHLFTLRSIKP</sequence>
<protein>
    <submittedName>
        <fullName evidence="2">Uncharacterized protein</fullName>
    </submittedName>
</protein>
<accession>A0AAX6GQG2</accession>
<keyword evidence="3" id="KW-1185">Reference proteome</keyword>
<feature type="compositionally biased region" description="Low complexity" evidence="1">
    <location>
        <begin position="54"/>
        <end position="66"/>
    </location>
</feature>
<reference evidence="2" key="1">
    <citation type="journal article" date="2023" name="GigaByte">
        <title>Genome assembly of the bearded iris, Iris pallida Lam.</title>
        <authorList>
            <person name="Bruccoleri R.E."/>
            <person name="Oakeley E.J."/>
            <person name="Faust A.M.E."/>
            <person name="Altorfer M."/>
            <person name="Dessus-Babus S."/>
            <person name="Burckhardt D."/>
            <person name="Oertli M."/>
            <person name="Naumann U."/>
            <person name="Petersen F."/>
            <person name="Wong J."/>
        </authorList>
    </citation>
    <scope>NUCLEOTIDE SEQUENCE</scope>
    <source>
        <strain evidence="2">GSM-AAB239-AS_SAM_17_03QT</strain>
    </source>
</reference>
<dbReference type="Proteomes" id="UP001140949">
    <property type="component" value="Unassembled WGS sequence"/>
</dbReference>
<organism evidence="2 3">
    <name type="scientific">Iris pallida</name>
    <name type="common">Sweet iris</name>
    <dbReference type="NCBI Taxonomy" id="29817"/>
    <lineage>
        <taxon>Eukaryota</taxon>
        <taxon>Viridiplantae</taxon>
        <taxon>Streptophyta</taxon>
        <taxon>Embryophyta</taxon>
        <taxon>Tracheophyta</taxon>
        <taxon>Spermatophyta</taxon>
        <taxon>Magnoliopsida</taxon>
        <taxon>Liliopsida</taxon>
        <taxon>Asparagales</taxon>
        <taxon>Iridaceae</taxon>
        <taxon>Iridoideae</taxon>
        <taxon>Irideae</taxon>
        <taxon>Iris</taxon>
    </lineage>
</organism>